<feature type="chain" id="PRO_5045569367" description="Camelysin metallo-endopeptidase" evidence="1">
    <location>
        <begin position="35"/>
        <end position="203"/>
    </location>
</feature>
<feature type="signal peptide" evidence="1">
    <location>
        <begin position="1"/>
        <end position="34"/>
    </location>
</feature>
<keyword evidence="3" id="KW-1185">Reference proteome</keyword>
<dbReference type="Proteomes" id="UP001204524">
    <property type="component" value="Unassembled WGS sequence"/>
</dbReference>
<reference evidence="2 3" key="1">
    <citation type="submission" date="2022-06" db="EMBL/GenBank/DDBJ databases">
        <authorList>
            <person name="So Y."/>
        </authorList>
    </citation>
    <scope>NUCLEOTIDE SEQUENCE [LARGE SCALE GENOMIC DNA]</scope>
    <source>
        <strain evidence="2 3">STR3</strain>
    </source>
</reference>
<evidence type="ECO:0000313" key="3">
    <source>
        <dbReference type="Proteomes" id="UP001204524"/>
    </source>
</evidence>
<proteinExistence type="predicted"/>
<evidence type="ECO:0000256" key="1">
    <source>
        <dbReference type="SAM" id="SignalP"/>
    </source>
</evidence>
<accession>A0ABT1L059</accession>
<name>A0ABT1L059_9ACTN</name>
<dbReference type="EMBL" id="JANARS010000004">
    <property type="protein sequence ID" value="MCP3422241.1"/>
    <property type="molecule type" value="Genomic_DNA"/>
</dbReference>
<gene>
    <name evidence="2" type="ORF">NCI01_10570</name>
</gene>
<comment type="caution">
    <text evidence="2">The sequence shown here is derived from an EMBL/GenBank/DDBJ whole genome shotgun (WGS) entry which is preliminary data.</text>
</comment>
<dbReference type="RefSeq" id="WP_254181444.1">
    <property type="nucleotide sequence ID" value="NZ_JANARS010000004.1"/>
</dbReference>
<evidence type="ECO:0008006" key="4">
    <source>
        <dbReference type="Google" id="ProtNLM"/>
    </source>
</evidence>
<evidence type="ECO:0000313" key="2">
    <source>
        <dbReference type="EMBL" id="MCP3422241.1"/>
    </source>
</evidence>
<protein>
    <recommendedName>
        <fullName evidence="4">Camelysin metallo-endopeptidase</fullName>
    </recommendedName>
</protein>
<keyword evidence="1" id="KW-0732">Signal</keyword>
<sequence length="203" mass="21322">MQKPTAKTTKVLAAIATPVALVATGALIYTSSYAAFTGQTRNSGNQWSTGSVNLTDDDNGTARFQVKDMLPGATDAKCIKVTANATVPSTVKGYAVNPVASPQKLEDRIKVTIESGAGGSFANCDGFVAAGPAHVTDVPLSGIAQVNSFEAGFGGWSVDPGVRERTYRLSYRFDTTGMTQSEIDQLQGATTGIDMQWEMRTNG</sequence>
<organism evidence="2 3">
    <name type="scientific">Nocardioides pinisoli</name>
    <dbReference type="NCBI Taxonomy" id="2950279"/>
    <lineage>
        <taxon>Bacteria</taxon>
        <taxon>Bacillati</taxon>
        <taxon>Actinomycetota</taxon>
        <taxon>Actinomycetes</taxon>
        <taxon>Propionibacteriales</taxon>
        <taxon>Nocardioidaceae</taxon>
        <taxon>Nocardioides</taxon>
    </lineage>
</organism>